<organism evidence="1 2">
    <name type="scientific">Clavibacter capsici</name>
    <dbReference type="NCBI Taxonomy" id="1874630"/>
    <lineage>
        <taxon>Bacteria</taxon>
        <taxon>Bacillati</taxon>
        <taxon>Actinomycetota</taxon>
        <taxon>Actinomycetes</taxon>
        <taxon>Micrococcales</taxon>
        <taxon>Microbacteriaceae</taxon>
        <taxon>Clavibacter</taxon>
    </lineage>
</organism>
<accession>A0AAE6XTH2</accession>
<dbReference type="RefSeq" id="WP_157883595.1">
    <property type="nucleotide sequence ID" value="NZ_CP012575.1"/>
</dbReference>
<reference evidence="1 2" key="1">
    <citation type="journal article" date="2020" name="Mol. Plant Pathol.">
        <title>Plasmid composition and the chpG gene determine the virulence level of Clavibacter capsici natural isolates in pepper.</title>
        <authorList>
            <person name="Hwang I.S."/>
            <person name="Lee H.M."/>
            <person name="Oh E.J."/>
            <person name="Lee S."/>
            <person name="Heu S."/>
            <person name="Oh C.S."/>
        </authorList>
    </citation>
    <scope>NUCLEOTIDE SEQUENCE [LARGE SCALE GENOMIC DNA]</scope>
    <source>
        <strain evidence="1 2">1101</strain>
    </source>
</reference>
<dbReference type="AlphaFoldDB" id="A0AAE6XTH2"/>
<gene>
    <name evidence="1" type="ORF">GW570_14765</name>
</gene>
<evidence type="ECO:0000313" key="1">
    <source>
        <dbReference type="EMBL" id="QIS46449.1"/>
    </source>
</evidence>
<keyword evidence="1" id="KW-0614">Plasmid</keyword>
<sequence>MDHHHPTSINIAQDGTRTEVPTRVVDGSGTMKGTSSTPVCVHSGTFTLPLGATLNGSLTIRTAGHAVISGTLNGSLHVAAAATVAIDGRQNGSVQVDDEGLVEVLPSGQVAGSLTLAGRLENGGTRGGSVTIRGGELVDLPGATIREPERLADGSHLYRW</sequence>
<geneLocation type="plasmid" evidence="1 2">
    <name>pCM2_1101</name>
</geneLocation>
<proteinExistence type="predicted"/>
<protein>
    <submittedName>
        <fullName evidence="1">Uncharacterized protein</fullName>
    </submittedName>
</protein>
<dbReference type="EMBL" id="CP048050">
    <property type="protein sequence ID" value="QIS46449.1"/>
    <property type="molecule type" value="Genomic_DNA"/>
</dbReference>
<dbReference type="Proteomes" id="UP000503164">
    <property type="component" value="Plasmid pCM2_1101"/>
</dbReference>
<keyword evidence="2" id="KW-1185">Reference proteome</keyword>
<name>A0AAE6XTH2_9MICO</name>
<evidence type="ECO:0000313" key="2">
    <source>
        <dbReference type="Proteomes" id="UP000503164"/>
    </source>
</evidence>